<reference evidence="3 4" key="1">
    <citation type="submission" date="2020-08" db="EMBL/GenBank/DDBJ databases">
        <title>Genomic Encyclopedia of Type Strains, Phase IV (KMG-IV): sequencing the most valuable type-strain genomes for metagenomic binning, comparative biology and taxonomic classification.</title>
        <authorList>
            <person name="Goeker M."/>
        </authorList>
    </citation>
    <scope>NUCLEOTIDE SEQUENCE [LARGE SCALE GENOMIC DNA]</scope>
    <source>
        <strain evidence="3 4">DSM 103377</strain>
    </source>
</reference>
<proteinExistence type="predicted"/>
<dbReference type="EMBL" id="JACIJS010000001">
    <property type="protein sequence ID" value="MBB5514109.1"/>
    <property type="molecule type" value="Genomic_DNA"/>
</dbReference>
<evidence type="ECO:0000313" key="4">
    <source>
        <dbReference type="Proteomes" id="UP000553766"/>
    </source>
</evidence>
<evidence type="ECO:0000313" key="3">
    <source>
        <dbReference type="EMBL" id="MBB5514109.1"/>
    </source>
</evidence>
<dbReference type="SUPFAM" id="SSF53335">
    <property type="entry name" value="S-adenosyl-L-methionine-dependent methyltransferases"/>
    <property type="match status" value="1"/>
</dbReference>
<dbReference type="Proteomes" id="UP000553766">
    <property type="component" value="Unassembled WGS sequence"/>
</dbReference>
<name>A0A840WG30_9RHOB</name>
<keyword evidence="3" id="KW-0489">Methyltransferase</keyword>
<keyword evidence="3" id="KW-0808">Transferase</keyword>
<dbReference type="InterPro" id="IPR029063">
    <property type="entry name" value="SAM-dependent_MTases_sf"/>
</dbReference>
<dbReference type="AlphaFoldDB" id="A0A840WG30"/>
<gene>
    <name evidence="3" type="ORF">FHS89_000107</name>
</gene>
<keyword evidence="4" id="KW-1185">Reference proteome</keyword>
<dbReference type="GO" id="GO:0008757">
    <property type="term" value="F:S-adenosylmethionine-dependent methyltransferase activity"/>
    <property type="evidence" value="ECO:0007669"/>
    <property type="project" value="InterPro"/>
</dbReference>
<feature type="region of interest" description="Disordered" evidence="1">
    <location>
        <begin position="237"/>
        <end position="262"/>
    </location>
</feature>
<protein>
    <submittedName>
        <fullName evidence="3">SAM-dependent methyltransferase</fullName>
    </submittedName>
</protein>
<feature type="domain" description="Methyltransferase type 11" evidence="2">
    <location>
        <begin position="86"/>
        <end position="131"/>
    </location>
</feature>
<dbReference type="RefSeq" id="WP_184007386.1">
    <property type="nucleotide sequence ID" value="NZ_JACIJS010000001.1"/>
</dbReference>
<comment type="caution">
    <text evidence="3">The sequence shown here is derived from an EMBL/GenBank/DDBJ whole genome shotgun (WGS) entry which is preliminary data.</text>
</comment>
<evidence type="ECO:0000259" key="2">
    <source>
        <dbReference type="Pfam" id="PF08241"/>
    </source>
</evidence>
<dbReference type="GO" id="GO:0032259">
    <property type="term" value="P:methylation"/>
    <property type="evidence" value="ECO:0007669"/>
    <property type="project" value="UniProtKB-KW"/>
</dbReference>
<dbReference type="InterPro" id="IPR013216">
    <property type="entry name" value="Methyltransf_11"/>
</dbReference>
<dbReference type="Pfam" id="PF08241">
    <property type="entry name" value="Methyltransf_11"/>
    <property type="match status" value="1"/>
</dbReference>
<dbReference type="Gene3D" id="3.40.50.150">
    <property type="entry name" value="Vaccinia Virus protein VP39"/>
    <property type="match status" value="1"/>
</dbReference>
<sequence length="262" mass="29241">MHLDVVDLKAFYYRTPLGRWVQSVLQAQLRALWPDVKGCSVEGFGFAAPYLRPFMTEAERVISLMPAEQGAMHWPTGQPNLTSLVEETEWPIPAGRIDRLLVAHGLETCERPGALMDEMWRVLAPGGRVLFIVPNRTGIWARRDATPFGYGRPYSFSQLDRHLRRHRFEPTRHVGALYAPPSYGRTMLKMAGTVEGIGARLRPQHLAGVLIVEATKQTYAPVKGIEARARSPLKVLGDLAKPSPEPSAGMRGFGPSRRDHRG</sequence>
<organism evidence="3 4">
    <name type="scientific">Rubricella aquisinus</name>
    <dbReference type="NCBI Taxonomy" id="2028108"/>
    <lineage>
        <taxon>Bacteria</taxon>
        <taxon>Pseudomonadati</taxon>
        <taxon>Pseudomonadota</taxon>
        <taxon>Alphaproteobacteria</taxon>
        <taxon>Rhodobacterales</taxon>
        <taxon>Paracoccaceae</taxon>
        <taxon>Rubricella</taxon>
    </lineage>
</organism>
<evidence type="ECO:0000256" key="1">
    <source>
        <dbReference type="SAM" id="MobiDB-lite"/>
    </source>
</evidence>
<accession>A0A840WG30</accession>